<keyword evidence="3" id="KW-1185">Reference proteome</keyword>
<feature type="compositionally biased region" description="Polar residues" evidence="1">
    <location>
        <begin position="183"/>
        <end position="192"/>
    </location>
</feature>
<organism evidence="2 3">
    <name type="scientific">Macrophomina phaseolina</name>
    <dbReference type="NCBI Taxonomy" id="35725"/>
    <lineage>
        <taxon>Eukaryota</taxon>
        <taxon>Fungi</taxon>
        <taxon>Dikarya</taxon>
        <taxon>Ascomycota</taxon>
        <taxon>Pezizomycotina</taxon>
        <taxon>Dothideomycetes</taxon>
        <taxon>Dothideomycetes incertae sedis</taxon>
        <taxon>Botryosphaeriales</taxon>
        <taxon>Botryosphaeriaceae</taxon>
        <taxon>Macrophomina</taxon>
    </lineage>
</organism>
<proteinExistence type="predicted"/>
<feature type="compositionally biased region" description="Polar residues" evidence="1">
    <location>
        <begin position="51"/>
        <end position="71"/>
    </location>
</feature>
<accession>A0ABQ8G386</accession>
<evidence type="ECO:0000313" key="2">
    <source>
        <dbReference type="EMBL" id="KAH7043339.1"/>
    </source>
</evidence>
<feature type="compositionally biased region" description="Basic residues" evidence="1">
    <location>
        <begin position="131"/>
        <end position="143"/>
    </location>
</feature>
<dbReference type="Proteomes" id="UP000774617">
    <property type="component" value="Unassembled WGS sequence"/>
</dbReference>
<name>A0ABQ8G386_9PEZI</name>
<comment type="caution">
    <text evidence="2">The sequence shown here is derived from an EMBL/GenBank/DDBJ whole genome shotgun (WGS) entry which is preliminary data.</text>
</comment>
<protein>
    <submittedName>
        <fullName evidence="2">Uncharacterized protein</fullName>
    </submittedName>
</protein>
<gene>
    <name evidence="2" type="ORF">B0J12DRAFT_199452</name>
</gene>
<feature type="compositionally biased region" description="Basic residues" evidence="1">
    <location>
        <begin position="105"/>
        <end position="115"/>
    </location>
</feature>
<evidence type="ECO:0000313" key="3">
    <source>
        <dbReference type="Proteomes" id="UP000774617"/>
    </source>
</evidence>
<sequence length="368" mass="39038">MVCCWFWPAQAPSSNKKKKAAKANTSAPRRRPISYSSSTDGTPLLAPRPAATSSLYARNDGTYHTTTATNNKRVREARPNSSYHNPPSPKKPKTKSSKYESSGKLRGRGTKRGPPKPHPDPHPCASCALHHPGHAHRTAHHQHPSSSSRSSQHQHHHHYTRSAAPAPDSHHTLRRAAPLTGEPGSSTRTTARIASGRGFSYGTGPVYGSSSGGSTAHHVSPPGAYRRPLGSGGSGSSSRAHARPNTAARRSSRRADAPIIDVGTTGTGYTYRPAGAVSYSAHAHVAEPHAATGAAPASAFAVRAATNQALENVRRQAFRDQMARPGAPPPAGSSGGRRVRWDDDGGRRAGGAGRRRGFPPYGELDRWL</sequence>
<feature type="region of interest" description="Disordered" evidence="1">
    <location>
        <begin position="12"/>
        <end position="267"/>
    </location>
</feature>
<feature type="region of interest" description="Disordered" evidence="1">
    <location>
        <begin position="318"/>
        <end position="368"/>
    </location>
</feature>
<evidence type="ECO:0000256" key="1">
    <source>
        <dbReference type="SAM" id="MobiDB-lite"/>
    </source>
</evidence>
<reference evidence="2 3" key="1">
    <citation type="journal article" date="2021" name="Nat. Commun.">
        <title>Genetic determinants of endophytism in the Arabidopsis root mycobiome.</title>
        <authorList>
            <person name="Mesny F."/>
            <person name="Miyauchi S."/>
            <person name="Thiergart T."/>
            <person name="Pickel B."/>
            <person name="Atanasova L."/>
            <person name="Karlsson M."/>
            <person name="Huettel B."/>
            <person name="Barry K.W."/>
            <person name="Haridas S."/>
            <person name="Chen C."/>
            <person name="Bauer D."/>
            <person name="Andreopoulos W."/>
            <person name="Pangilinan J."/>
            <person name="LaButti K."/>
            <person name="Riley R."/>
            <person name="Lipzen A."/>
            <person name="Clum A."/>
            <person name="Drula E."/>
            <person name="Henrissat B."/>
            <person name="Kohler A."/>
            <person name="Grigoriev I.V."/>
            <person name="Martin F.M."/>
            <person name="Hacquard S."/>
        </authorList>
    </citation>
    <scope>NUCLEOTIDE SEQUENCE [LARGE SCALE GENOMIC DNA]</scope>
    <source>
        <strain evidence="2 3">MPI-SDFR-AT-0080</strain>
    </source>
</reference>
<dbReference type="EMBL" id="JAGTJR010000023">
    <property type="protein sequence ID" value="KAH7043339.1"/>
    <property type="molecule type" value="Genomic_DNA"/>
</dbReference>